<keyword evidence="8" id="KW-0548">Nucleotidyltransferase</keyword>
<accession>A0A371FUR3</accession>
<name>A0A371FUR3_MUCPR</name>
<dbReference type="GO" id="GO:0015074">
    <property type="term" value="P:DNA integration"/>
    <property type="evidence" value="ECO:0007669"/>
    <property type="project" value="UniProtKB-KW"/>
</dbReference>
<dbReference type="Proteomes" id="UP000257109">
    <property type="component" value="Unassembled WGS sequence"/>
</dbReference>
<sequence>MEPKKKIFKDSSTIIHVVISLQIFTSLRKPSDVEFKIIMGDGAKVTVIDIRVVTLCLPYRHTLLLININVIIVLSLVVVKLLIDFNSVVVGSRVLYDGLYMLNVNNISINFVIGKCNKVDVLCYTIDVWGICLGPKLKDLLRKVFFMILTSLILIHVLLVSKGKFTTKINNQGANMSNEVLELIHIDMCRPITPITMGEYKYFITFIDDFSKFGWIDLLHISLNTSCLVLLSKIELQRNGDVLRTVVYIHNQVPTKFVLKTFYQQMIGRKPANEHNQIINEVRLERVTNSINITYIINWPTTLQGLIKSKARRHG</sequence>
<evidence type="ECO:0000313" key="11">
    <source>
        <dbReference type="EMBL" id="RDX82012.1"/>
    </source>
</evidence>
<feature type="transmembrane region" description="Helical" evidence="10">
    <location>
        <begin position="144"/>
        <end position="161"/>
    </location>
</feature>
<keyword evidence="12" id="KW-1185">Reference proteome</keyword>
<protein>
    <recommendedName>
        <fullName evidence="13">Integrase catalytic domain-containing protein</fullName>
    </recommendedName>
</protein>
<evidence type="ECO:0000256" key="8">
    <source>
        <dbReference type="ARBA" id="ARBA00022932"/>
    </source>
</evidence>
<gene>
    <name evidence="11" type="ORF">CR513_37253</name>
</gene>
<feature type="non-terminal residue" evidence="11">
    <location>
        <position position="1"/>
    </location>
</feature>
<evidence type="ECO:0000256" key="5">
    <source>
        <dbReference type="ARBA" id="ARBA00022842"/>
    </source>
</evidence>
<reference evidence="11" key="1">
    <citation type="submission" date="2018-05" db="EMBL/GenBank/DDBJ databases">
        <title>Draft genome of Mucuna pruriens seed.</title>
        <authorList>
            <person name="Nnadi N.E."/>
            <person name="Vos R."/>
            <person name="Hasami M.H."/>
            <person name="Devisetty U.K."/>
            <person name="Aguiy J.C."/>
        </authorList>
    </citation>
    <scope>NUCLEOTIDE SEQUENCE [LARGE SCALE GENOMIC DNA]</scope>
    <source>
        <strain evidence="11">JCA_2017</strain>
    </source>
</reference>
<keyword evidence="10" id="KW-0472">Membrane</keyword>
<evidence type="ECO:0000256" key="6">
    <source>
        <dbReference type="ARBA" id="ARBA00022908"/>
    </source>
</evidence>
<keyword evidence="1" id="KW-0540">Nuclease</keyword>
<dbReference type="GO" id="GO:0006310">
    <property type="term" value="P:DNA recombination"/>
    <property type="evidence" value="ECO:0007669"/>
    <property type="project" value="UniProtKB-KW"/>
</dbReference>
<keyword evidence="10" id="KW-1133">Transmembrane helix</keyword>
<dbReference type="InterPro" id="IPR036397">
    <property type="entry name" value="RNaseH_sf"/>
</dbReference>
<dbReference type="PANTHER" id="PTHR42648:SF11">
    <property type="entry name" value="TRANSPOSON TY4-P GAG-POL POLYPROTEIN"/>
    <property type="match status" value="1"/>
</dbReference>
<dbReference type="Gene3D" id="3.30.420.10">
    <property type="entry name" value="Ribonuclease H-like superfamily/Ribonuclease H"/>
    <property type="match status" value="1"/>
</dbReference>
<evidence type="ECO:0008006" key="13">
    <source>
        <dbReference type="Google" id="ProtNLM"/>
    </source>
</evidence>
<comment type="caution">
    <text evidence="11">The sequence shown here is derived from an EMBL/GenBank/DDBJ whole genome shotgun (WGS) entry which is preliminary data.</text>
</comment>
<evidence type="ECO:0000256" key="9">
    <source>
        <dbReference type="ARBA" id="ARBA00023172"/>
    </source>
</evidence>
<evidence type="ECO:0000256" key="2">
    <source>
        <dbReference type="ARBA" id="ARBA00022723"/>
    </source>
</evidence>
<keyword evidence="2" id="KW-0479">Metal-binding</keyword>
<evidence type="ECO:0000256" key="3">
    <source>
        <dbReference type="ARBA" id="ARBA00022759"/>
    </source>
</evidence>
<evidence type="ECO:0000256" key="10">
    <source>
        <dbReference type="SAM" id="Phobius"/>
    </source>
</evidence>
<dbReference type="GO" id="GO:0003964">
    <property type="term" value="F:RNA-directed DNA polymerase activity"/>
    <property type="evidence" value="ECO:0007669"/>
    <property type="project" value="UniProtKB-KW"/>
</dbReference>
<dbReference type="InterPro" id="IPR039537">
    <property type="entry name" value="Retrotran_Ty1/copia-like"/>
</dbReference>
<proteinExistence type="predicted"/>
<keyword evidence="8" id="KW-0808">Transferase</keyword>
<evidence type="ECO:0000313" key="12">
    <source>
        <dbReference type="Proteomes" id="UP000257109"/>
    </source>
</evidence>
<feature type="transmembrane region" description="Helical" evidence="10">
    <location>
        <begin position="63"/>
        <end position="83"/>
    </location>
</feature>
<organism evidence="11 12">
    <name type="scientific">Mucuna pruriens</name>
    <name type="common">Velvet bean</name>
    <name type="synonym">Dolichos pruriens</name>
    <dbReference type="NCBI Taxonomy" id="157652"/>
    <lineage>
        <taxon>Eukaryota</taxon>
        <taxon>Viridiplantae</taxon>
        <taxon>Streptophyta</taxon>
        <taxon>Embryophyta</taxon>
        <taxon>Tracheophyta</taxon>
        <taxon>Spermatophyta</taxon>
        <taxon>Magnoliopsida</taxon>
        <taxon>eudicotyledons</taxon>
        <taxon>Gunneridae</taxon>
        <taxon>Pentapetalae</taxon>
        <taxon>rosids</taxon>
        <taxon>fabids</taxon>
        <taxon>Fabales</taxon>
        <taxon>Fabaceae</taxon>
        <taxon>Papilionoideae</taxon>
        <taxon>50 kb inversion clade</taxon>
        <taxon>NPAAA clade</taxon>
        <taxon>indigoferoid/millettioid clade</taxon>
        <taxon>Phaseoleae</taxon>
        <taxon>Mucuna</taxon>
    </lineage>
</organism>
<keyword evidence="4" id="KW-0378">Hydrolase</keyword>
<evidence type="ECO:0000256" key="4">
    <source>
        <dbReference type="ARBA" id="ARBA00022801"/>
    </source>
</evidence>
<dbReference type="GO" id="GO:0046872">
    <property type="term" value="F:metal ion binding"/>
    <property type="evidence" value="ECO:0007669"/>
    <property type="project" value="UniProtKB-KW"/>
</dbReference>
<keyword evidence="6" id="KW-0229">DNA integration</keyword>
<dbReference type="AlphaFoldDB" id="A0A371FUR3"/>
<keyword evidence="9" id="KW-0233">DNA recombination</keyword>
<keyword evidence="8" id="KW-0239">DNA-directed DNA polymerase</keyword>
<dbReference type="GO" id="GO:0004519">
    <property type="term" value="F:endonuclease activity"/>
    <property type="evidence" value="ECO:0007669"/>
    <property type="project" value="UniProtKB-KW"/>
</dbReference>
<evidence type="ECO:0000256" key="7">
    <source>
        <dbReference type="ARBA" id="ARBA00022918"/>
    </source>
</evidence>
<dbReference type="GO" id="GO:0003887">
    <property type="term" value="F:DNA-directed DNA polymerase activity"/>
    <property type="evidence" value="ECO:0007669"/>
    <property type="project" value="UniProtKB-KW"/>
</dbReference>
<dbReference type="PANTHER" id="PTHR42648">
    <property type="entry name" value="TRANSPOSASE, PUTATIVE-RELATED"/>
    <property type="match status" value="1"/>
</dbReference>
<dbReference type="InterPro" id="IPR012337">
    <property type="entry name" value="RNaseH-like_sf"/>
</dbReference>
<keyword evidence="7" id="KW-0695">RNA-directed DNA polymerase</keyword>
<keyword evidence="3" id="KW-0255">Endonuclease</keyword>
<keyword evidence="10" id="KW-0812">Transmembrane</keyword>
<evidence type="ECO:0000256" key="1">
    <source>
        <dbReference type="ARBA" id="ARBA00022722"/>
    </source>
</evidence>
<dbReference type="GO" id="GO:0003676">
    <property type="term" value="F:nucleic acid binding"/>
    <property type="evidence" value="ECO:0007669"/>
    <property type="project" value="InterPro"/>
</dbReference>
<dbReference type="SUPFAM" id="SSF53098">
    <property type="entry name" value="Ribonuclease H-like"/>
    <property type="match status" value="1"/>
</dbReference>
<keyword evidence="5" id="KW-0460">Magnesium</keyword>
<dbReference type="EMBL" id="QJKJ01007768">
    <property type="protein sequence ID" value="RDX82012.1"/>
    <property type="molecule type" value="Genomic_DNA"/>
</dbReference>
<dbReference type="GO" id="GO:0016787">
    <property type="term" value="F:hydrolase activity"/>
    <property type="evidence" value="ECO:0007669"/>
    <property type="project" value="UniProtKB-KW"/>
</dbReference>